<protein>
    <submittedName>
        <fullName evidence="5">ArsR/SmtB family transcription factor</fullName>
    </submittedName>
</protein>
<keyword evidence="6" id="KW-1185">Reference proteome</keyword>
<reference evidence="6" key="1">
    <citation type="journal article" date="2019" name="Int. J. Syst. Evol. Microbiol.">
        <title>The Global Catalogue of Microorganisms (GCM) 10K type strain sequencing project: providing services to taxonomists for standard genome sequencing and annotation.</title>
        <authorList>
            <consortium name="The Broad Institute Genomics Platform"/>
            <consortium name="The Broad Institute Genome Sequencing Center for Infectious Disease"/>
            <person name="Wu L."/>
            <person name="Ma J."/>
        </authorList>
    </citation>
    <scope>NUCLEOTIDE SEQUENCE [LARGE SCALE GENOMIC DNA]</scope>
    <source>
        <strain evidence="6">JCM 31486</strain>
    </source>
</reference>
<keyword evidence="3" id="KW-0804">Transcription</keyword>
<feature type="non-terminal residue" evidence="5">
    <location>
        <position position="64"/>
    </location>
</feature>
<evidence type="ECO:0000259" key="4">
    <source>
        <dbReference type="PROSITE" id="PS50987"/>
    </source>
</evidence>
<dbReference type="PROSITE" id="PS50987">
    <property type="entry name" value="HTH_ARSR_2"/>
    <property type="match status" value="1"/>
</dbReference>
<dbReference type="SMART" id="SM00418">
    <property type="entry name" value="HTH_ARSR"/>
    <property type="match status" value="1"/>
</dbReference>
<sequence length="64" mass="7154">MFQSLGRPVRIRVLELLDDGPRTVRRLIDAIRIGPSRLSQQLAVLRTAGLVVGRRVLTHLVLGQ</sequence>
<accession>A0ABW3MG17</accession>
<dbReference type="InterPro" id="IPR001845">
    <property type="entry name" value="HTH_ArsR_DNA-bd_dom"/>
</dbReference>
<evidence type="ECO:0000256" key="3">
    <source>
        <dbReference type="ARBA" id="ARBA00023163"/>
    </source>
</evidence>
<dbReference type="InterPro" id="IPR011991">
    <property type="entry name" value="ArsR-like_HTH"/>
</dbReference>
<proteinExistence type="predicted"/>
<dbReference type="Pfam" id="PF01022">
    <property type="entry name" value="HTH_5"/>
    <property type="match status" value="1"/>
</dbReference>
<keyword evidence="1" id="KW-0805">Transcription regulation</keyword>
<dbReference type="Gene3D" id="1.10.10.10">
    <property type="entry name" value="Winged helix-like DNA-binding domain superfamily/Winged helix DNA-binding domain"/>
    <property type="match status" value="1"/>
</dbReference>
<dbReference type="CDD" id="cd00090">
    <property type="entry name" value="HTH_ARSR"/>
    <property type="match status" value="1"/>
</dbReference>
<dbReference type="InterPro" id="IPR036390">
    <property type="entry name" value="WH_DNA-bd_sf"/>
</dbReference>
<evidence type="ECO:0000256" key="2">
    <source>
        <dbReference type="ARBA" id="ARBA00023125"/>
    </source>
</evidence>
<organism evidence="5 6">
    <name type="scientific">Kibdelosporangium lantanae</name>
    <dbReference type="NCBI Taxonomy" id="1497396"/>
    <lineage>
        <taxon>Bacteria</taxon>
        <taxon>Bacillati</taxon>
        <taxon>Actinomycetota</taxon>
        <taxon>Actinomycetes</taxon>
        <taxon>Pseudonocardiales</taxon>
        <taxon>Pseudonocardiaceae</taxon>
        <taxon>Kibdelosporangium</taxon>
    </lineage>
</organism>
<dbReference type="PANTHER" id="PTHR43132:SF2">
    <property type="entry name" value="ARSENICAL RESISTANCE OPERON REPRESSOR ARSR-RELATED"/>
    <property type="match status" value="1"/>
</dbReference>
<feature type="domain" description="HTH arsR-type" evidence="4">
    <location>
        <begin position="1"/>
        <end position="64"/>
    </location>
</feature>
<evidence type="ECO:0000313" key="6">
    <source>
        <dbReference type="Proteomes" id="UP001597045"/>
    </source>
</evidence>
<dbReference type="PANTHER" id="PTHR43132">
    <property type="entry name" value="ARSENICAL RESISTANCE OPERON REPRESSOR ARSR-RELATED"/>
    <property type="match status" value="1"/>
</dbReference>
<evidence type="ECO:0000256" key="1">
    <source>
        <dbReference type="ARBA" id="ARBA00023015"/>
    </source>
</evidence>
<gene>
    <name evidence="5" type="ORF">ACFQ1S_30465</name>
</gene>
<dbReference type="SUPFAM" id="SSF46785">
    <property type="entry name" value="Winged helix' DNA-binding domain"/>
    <property type="match status" value="1"/>
</dbReference>
<dbReference type="InterPro" id="IPR036388">
    <property type="entry name" value="WH-like_DNA-bd_sf"/>
</dbReference>
<name>A0ABW3MG17_9PSEU</name>
<dbReference type="InterPro" id="IPR051011">
    <property type="entry name" value="Metal_resp_trans_reg"/>
</dbReference>
<dbReference type="EMBL" id="JBHTIS010002246">
    <property type="protein sequence ID" value="MFD1049548.1"/>
    <property type="molecule type" value="Genomic_DNA"/>
</dbReference>
<keyword evidence="2" id="KW-0238">DNA-binding</keyword>
<evidence type="ECO:0000313" key="5">
    <source>
        <dbReference type="EMBL" id="MFD1049548.1"/>
    </source>
</evidence>
<dbReference type="Proteomes" id="UP001597045">
    <property type="component" value="Unassembled WGS sequence"/>
</dbReference>
<comment type="caution">
    <text evidence="5">The sequence shown here is derived from an EMBL/GenBank/DDBJ whole genome shotgun (WGS) entry which is preliminary data.</text>
</comment>